<feature type="domain" description="HTH araC/xylS-type" evidence="5">
    <location>
        <begin position="179"/>
        <end position="278"/>
    </location>
</feature>
<dbReference type="PROSITE" id="PS01124">
    <property type="entry name" value="HTH_ARAC_FAMILY_2"/>
    <property type="match status" value="1"/>
</dbReference>
<keyword evidence="3" id="KW-0804">Transcription</keyword>
<evidence type="ECO:0000313" key="8">
    <source>
        <dbReference type="Proteomes" id="UP000245959"/>
    </source>
</evidence>
<evidence type="ECO:0000256" key="2">
    <source>
        <dbReference type="ARBA" id="ARBA00023125"/>
    </source>
</evidence>
<dbReference type="GO" id="GO:0043565">
    <property type="term" value="F:sequence-specific DNA binding"/>
    <property type="evidence" value="ECO:0007669"/>
    <property type="project" value="InterPro"/>
</dbReference>
<keyword evidence="8" id="KW-1185">Reference proteome</keyword>
<dbReference type="Proteomes" id="UP000245959">
    <property type="component" value="Unassembled WGS sequence"/>
</dbReference>
<dbReference type="PRINTS" id="PR00032">
    <property type="entry name" value="HTHARAC"/>
</dbReference>
<dbReference type="PANTHER" id="PTHR43280:SF2">
    <property type="entry name" value="HTH-TYPE TRANSCRIPTIONAL REGULATOR EXSA"/>
    <property type="match status" value="1"/>
</dbReference>
<dbReference type="OrthoDB" id="1650670at2"/>
<dbReference type="EMBL" id="JABAEW010000030">
    <property type="protein sequence ID" value="NMD87785.1"/>
    <property type="molecule type" value="Genomic_DNA"/>
</dbReference>
<dbReference type="SUPFAM" id="SSF46689">
    <property type="entry name" value="Homeodomain-like"/>
    <property type="match status" value="1"/>
</dbReference>
<dbReference type="RefSeq" id="WP_116882892.1">
    <property type="nucleotide sequence ID" value="NZ_CABMMC010000166.1"/>
</dbReference>
<reference evidence="6 9" key="2">
    <citation type="submission" date="2020-04" db="EMBL/GenBank/DDBJ databases">
        <authorList>
            <person name="Hitch T.C.A."/>
            <person name="Wylensek D."/>
            <person name="Clavel T."/>
        </authorList>
    </citation>
    <scope>NUCLEOTIDE SEQUENCE [LARGE SCALE GENOMIC DNA]</scope>
    <source>
        <strain evidence="6 9">COR2-253-APC-1A</strain>
    </source>
</reference>
<proteinExistence type="predicted"/>
<reference evidence="7 8" key="1">
    <citation type="submission" date="2018-04" db="EMBL/GenBank/DDBJ databases">
        <title>Genomic Encyclopedia of Type Strains, Phase IV (KMG-IV): sequencing the most valuable type-strain genomes for metagenomic binning, comparative biology and taxonomic classification.</title>
        <authorList>
            <person name="Goeker M."/>
        </authorList>
    </citation>
    <scope>NUCLEOTIDE SEQUENCE [LARGE SCALE GENOMIC DNA]</scope>
    <source>
        <strain evidence="7 8">DSM 14823</strain>
    </source>
</reference>
<dbReference type="InterPro" id="IPR018771">
    <property type="entry name" value="PocR_dom"/>
</dbReference>
<organism evidence="7 8">
    <name type="scientific">Victivallis vadensis</name>
    <dbReference type="NCBI Taxonomy" id="172901"/>
    <lineage>
        <taxon>Bacteria</taxon>
        <taxon>Pseudomonadati</taxon>
        <taxon>Lentisphaerota</taxon>
        <taxon>Lentisphaeria</taxon>
        <taxon>Victivallales</taxon>
        <taxon>Victivallaceae</taxon>
        <taxon>Victivallis</taxon>
    </lineage>
</organism>
<protein>
    <submittedName>
        <fullName evidence="7">AraC-like DNA-binding protein</fullName>
    </submittedName>
    <submittedName>
        <fullName evidence="6">Helix-turn-helix domain-containing protein</fullName>
    </submittedName>
</protein>
<dbReference type="SMART" id="SM00342">
    <property type="entry name" value="HTH_ARAC"/>
    <property type="match status" value="1"/>
</dbReference>
<evidence type="ECO:0000313" key="9">
    <source>
        <dbReference type="Proteomes" id="UP000576225"/>
    </source>
</evidence>
<evidence type="ECO:0000256" key="3">
    <source>
        <dbReference type="ARBA" id="ARBA00023163"/>
    </source>
</evidence>
<feature type="region of interest" description="Disordered" evidence="4">
    <location>
        <begin position="270"/>
        <end position="293"/>
    </location>
</feature>
<gene>
    <name evidence="7" type="ORF">C8D82_10444</name>
    <name evidence="6" type="ORF">HF882_14450</name>
</gene>
<keyword evidence="1" id="KW-0805">Transcription regulation</keyword>
<dbReference type="Pfam" id="PF12833">
    <property type="entry name" value="HTH_18"/>
    <property type="match status" value="1"/>
</dbReference>
<evidence type="ECO:0000313" key="7">
    <source>
        <dbReference type="EMBL" id="PVY44901.1"/>
    </source>
</evidence>
<dbReference type="InterPro" id="IPR018060">
    <property type="entry name" value="HTH_AraC"/>
</dbReference>
<dbReference type="Pfam" id="PF10114">
    <property type="entry name" value="PocR"/>
    <property type="match status" value="1"/>
</dbReference>
<evidence type="ECO:0000256" key="1">
    <source>
        <dbReference type="ARBA" id="ARBA00023015"/>
    </source>
</evidence>
<sequence length="293" mass="33833">MPVTPFELFLSDEVQSLLDNFASLLDIRVTFYSADGRMLRRGRQMSNTDYCRLIQAEPHNLRRCVELDADKQKEAMRKRGIIDYQCHAGLREAIAPVHIHDQLAGYLMIGQFRISNSPPACILERCDSPERRKALTEAFNALPRISVEKLENVLGLFKMLIDYIVVRELAVLQGDRLRTDIDRYLEQHCTEDIRLPEMARKLGRSVSTISQFLRRNYQTSFKELLLERRLQRAEAFWQANPNATVGEAAFAAGFSDQFYFSRVFRRRRGLPPGQYRDRRRRQTANSGGAGTAE</sequence>
<evidence type="ECO:0000313" key="6">
    <source>
        <dbReference type="EMBL" id="NMD87785.1"/>
    </source>
</evidence>
<dbReference type="InterPro" id="IPR020449">
    <property type="entry name" value="Tscrpt_reg_AraC-type_HTH"/>
</dbReference>
<accession>A0A2U1B8D5</accession>
<dbReference type="GO" id="GO:0003700">
    <property type="term" value="F:DNA-binding transcription factor activity"/>
    <property type="evidence" value="ECO:0007669"/>
    <property type="project" value="InterPro"/>
</dbReference>
<dbReference type="AlphaFoldDB" id="A0A2U1B8D5"/>
<dbReference type="InterPro" id="IPR009057">
    <property type="entry name" value="Homeodomain-like_sf"/>
</dbReference>
<dbReference type="Gene3D" id="1.10.10.60">
    <property type="entry name" value="Homeodomain-like"/>
    <property type="match status" value="1"/>
</dbReference>
<comment type="caution">
    <text evidence="7">The sequence shown here is derived from an EMBL/GenBank/DDBJ whole genome shotgun (WGS) entry which is preliminary data.</text>
</comment>
<dbReference type="Proteomes" id="UP000576225">
    <property type="component" value="Unassembled WGS sequence"/>
</dbReference>
<evidence type="ECO:0000256" key="4">
    <source>
        <dbReference type="SAM" id="MobiDB-lite"/>
    </source>
</evidence>
<dbReference type="PANTHER" id="PTHR43280">
    <property type="entry name" value="ARAC-FAMILY TRANSCRIPTIONAL REGULATOR"/>
    <property type="match status" value="1"/>
</dbReference>
<evidence type="ECO:0000259" key="5">
    <source>
        <dbReference type="PROSITE" id="PS01124"/>
    </source>
</evidence>
<keyword evidence="2 7" id="KW-0238">DNA-binding</keyword>
<dbReference type="GeneID" id="78294214"/>
<dbReference type="EMBL" id="QEKH01000004">
    <property type="protein sequence ID" value="PVY44901.1"/>
    <property type="molecule type" value="Genomic_DNA"/>
</dbReference>
<name>A0A2U1B8D5_9BACT</name>